<name>A0AA40KVQ5_9HYME</name>
<dbReference type="AlphaFoldDB" id="A0AA40KVQ5"/>
<evidence type="ECO:0000313" key="1">
    <source>
        <dbReference type="EMBL" id="KAK1134443.1"/>
    </source>
</evidence>
<dbReference type="Proteomes" id="UP001177670">
    <property type="component" value="Unassembled WGS sequence"/>
</dbReference>
<proteinExistence type="predicted"/>
<keyword evidence="2" id="KW-1185">Reference proteome</keyword>
<sequence>MSEIRVVEFLNIRGIGSKKWMENVDKRRLRSKNVLYDVTACLRFMVEVRNGAGTGGGSSLTIARPTVDHVSNRPWKSTKPLLCSRFLDDPESASLGHMSKTRR</sequence>
<organism evidence="1 2">
    <name type="scientific">Melipona bicolor</name>
    <dbReference type="NCBI Taxonomy" id="60889"/>
    <lineage>
        <taxon>Eukaryota</taxon>
        <taxon>Metazoa</taxon>
        <taxon>Ecdysozoa</taxon>
        <taxon>Arthropoda</taxon>
        <taxon>Hexapoda</taxon>
        <taxon>Insecta</taxon>
        <taxon>Pterygota</taxon>
        <taxon>Neoptera</taxon>
        <taxon>Endopterygota</taxon>
        <taxon>Hymenoptera</taxon>
        <taxon>Apocrita</taxon>
        <taxon>Aculeata</taxon>
        <taxon>Apoidea</taxon>
        <taxon>Anthophila</taxon>
        <taxon>Apidae</taxon>
        <taxon>Melipona</taxon>
    </lineage>
</organism>
<gene>
    <name evidence="1" type="ORF">K0M31_007232</name>
</gene>
<reference evidence="1" key="1">
    <citation type="submission" date="2021-10" db="EMBL/GenBank/DDBJ databases">
        <title>Melipona bicolor Genome sequencing and assembly.</title>
        <authorList>
            <person name="Araujo N.S."/>
            <person name="Arias M.C."/>
        </authorList>
    </citation>
    <scope>NUCLEOTIDE SEQUENCE</scope>
    <source>
        <strain evidence="1">USP_2M_L1-L4_2017</strain>
        <tissue evidence="1">Whole body</tissue>
    </source>
</reference>
<accession>A0AA40KVQ5</accession>
<protein>
    <submittedName>
        <fullName evidence="1">Uncharacterized protein</fullName>
    </submittedName>
</protein>
<evidence type="ECO:0000313" key="2">
    <source>
        <dbReference type="Proteomes" id="UP001177670"/>
    </source>
</evidence>
<comment type="caution">
    <text evidence="1">The sequence shown here is derived from an EMBL/GenBank/DDBJ whole genome shotgun (WGS) entry which is preliminary data.</text>
</comment>
<dbReference type="EMBL" id="JAHYIQ010000002">
    <property type="protein sequence ID" value="KAK1134443.1"/>
    <property type="molecule type" value="Genomic_DNA"/>
</dbReference>